<feature type="transmembrane region" description="Helical" evidence="2">
    <location>
        <begin position="286"/>
        <end position="303"/>
    </location>
</feature>
<dbReference type="eggNOG" id="ENOG502R429">
    <property type="taxonomic scope" value="Eukaryota"/>
</dbReference>
<feature type="transmembrane region" description="Helical" evidence="2">
    <location>
        <begin position="857"/>
        <end position="874"/>
    </location>
</feature>
<feature type="transmembrane region" description="Helical" evidence="2">
    <location>
        <begin position="323"/>
        <end position="340"/>
    </location>
</feature>
<feature type="transmembrane region" description="Helical" evidence="2">
    <location>
        <begin position="646"/>
        <end position="665"/>
    </location>
</feature>
<feature type="domain" description="DUF4220" evidence="3">
    <location>
        <begin position="44"/>
        <end position="376"/>
    </location>
</feature>
<feature type="region of interest" description="Disordered" evidence="1">
    <location>
        <begin position="915"/>
        <end position="937"/>
    </location>
</feature>
<feature type="transmembrane region" description="Helical" evidence="2">
    <location>
        <begin position="724"/>
        <end position="742"/>
    </location>
</feature>
<accession>A0A0D9YPU4</accession>
<feature type="transmembrane region" description="Helical" evidence="2">
    <location>
        <begin position="1010"/>
        <end position="1029"/>
    </location>
</feature>
<dbReference type="STRING" id="40148.A0A0D9YPU4"/>
<feature type="transmembrane region" description="Helical" evidence="2">
    <location>
        <begin position="12"/>
        <end position="30"/>
    </location>
</feature>
<proteinExistence type="predicted"/>
<keyword evidence="2" id="KW-1133">Transmembrane helix</keyword>
<name>A0A0D9YPU4_9ORYZ</name>
<dbReference type="InterPro" id="IPR007658">
    <property type="entry name" value="DUF594"/>
</dbReference>
<feature type="region of interest" description="Disordered" evidence="1">
    <location>
        <begin position="195"/>
        <end position="216"/>
    </location>
</feature>
<reference evidence="4" key="2">
    <citation type="submission" date="2018-05" db="EMBL/GenBank/DDBJ databases">
        <title>OgluRS3 (Oryza glumaepatula Reference Sequence Version 3).</title>
        <authorList>
            <person name="Zhang J."/>
            <person name="Kudrna D."/>
            <person name="Lee S."/>
            <person name="Talag J."/>
            <person name="Welchert J."/>
            <person name="Wing R.A."/>
        </authorList>
    </citation>
    <scope>NUCLEOTIDE SEQUENCE [LARGE SCALE GENOMIC DNA]</scope>
</reference>
<evidence type="ECO:0000313" key="5">
    <source>
        <dbReference type="Proteomes" id="UP000026961"/>
    </source>
</evidence>
<dbReference type="EnsemblPlants" id="OGLUM02G10370.1">
    <property type="protein sequence ID" value="OGLUM02G10370.1"/>
    <property type="gene ID" value="OGLUM02G10370"/>
</dbReference>
<reference evidence="4" key="1">
    <citation type="submission" date="2015-04" db="UniProtKB">
        <authorList>
            <consortium name="EnsemblPlants"/>
        </authorList>
    </citation>
    <scope>IDENTIFICATION</scope>
</reference>
<dbReference type="InterPro" id="IPR025315">
    <property type="entry name" value="DUF4220"/>
</dbReference>
<keyword evidence="5" id="KW-1185">Reference proteome</keyword>
<dbReference type="HOGENOM" id="CLU_003570_0_0_1"/>
<dbReference type="Gramene" id="OGLUM02G10370.1">
    <property type="protein sequence ID" value="OGLUM02G10370.1"/>
    <property type="gene ID" value="OGLUM02G10370"/>
</dbReference>
<evidence type="ECO:0000313" key="4">
    <source>
        <dbReference type="EnsemblPlants" id="OGLUM02G10370.1"/>
    </source>
</evidence>
<organism evidence="4">
    <name type="scientific">Oryza glumipatula</name>
    <dbReference type="NCBI Taxonomy" id="40148"/>
    <lineage>
        <taxon>Eukaryota</taxon>
        <taxon>Viridiplantae</taxon>
        <taxon>Streptophyta</taxon>
        <taxon>Embryophyta</taxon>
        <taxon>Tracheophyta</taxon>
        <taxon>Spermatophyta</taxon>
        <taxon>Magnoliopsida</taxon>
        <taxon>Liliopsida</taxon>
        <taxon>Poales</taxon>
        <taxon>Poaceae</taxon>
        <taxon>BOP clade</taxon>
        <taxon>Oryzoideae</taxon>
        <taxon>Oryzeae</taxon>
        <taxon>Oryzinae</taxon>
        <taxon>Oryza</taxon>
    </lineage>
</organism>
<evidence type="ECO:0000256" key="2">
    <source>
        <dbReference type="SAM" id="Phobius"/>
    </source>
</evidence>
<dbReference type="Proteomes" id="UP000026961">
    <property type="component" value="Chromosome 2"/>
</dbReference>
<dbReference type="Pfam" id="PF04578">
    <property type="entry name" value="DUF594"/>
    <property type="match status" value="2"/>
</dbReference>
<dbReference type="PANTHER" id="PTHR31325">
    <property type="entry name" value="OS01G0798800 PROTEIN-RELATED"/>
    <property type="match status" value="1"/>
</dbReference>
<keyword evidence="2" id="KW-0812">Transmembrane</keyword>
<protein>
    <recommendedName>
        <fullName evidence="3">DUF4220 domain-containing protein</fullName>
    </recommendedName>
</protein>
<evidence type="ECO:0000259" key="3">
    <source>
        <dbReference type="Pfam" id="PF13968"/>
    </source>
</evidence>
<feature type="compositionally biased region" description="Acidic residues" evidence="1">
    <location>
        <begin position="204"/>
        <end position="215"/>
    </location>
</feature>
<feature type="transmembrane region" description="Helical" evidence="2">
    <location>
        <begin position="754"/>
        <end position="775"/>
    </location>
</feature>
<sequence>MVQWWEEWQLRVLVLTSLFLQCFLFFSAPFRKQRIPAILRASIWLAYLGSDAVAIYGLAAIFSRHGGAATGDMSSSMLEVLWAPIFLIHLAGAQDSITAYDAEDNALWARRAVTMSSQAAVAVYVFCRSWSGGKVRARCPVALFVAGFLKMGRMLWALRRASATRIATVARKTAAADLSISLYLQRASKHAIEATRNRNNIQTNDDEDDDGDEQQLDVPHSVLDNQNEFMELFIDFPAPYTRRLSYLWSFLQLEPYDAYCQLFNLVDYAFQIFYTSRNADYPITGCFIRSIFFVLGIAAIGGFDGLDSNKDGLDTNDVKVTYILLWSAFFMEFTNLTPLAHQKWPMCKLAPQMKRTIAQFNLIGFTARSRWSMKMDSDPSRRYPLVRPCQTVLSRIATLLRCNNQHWYYVEHSSWTEEVVDLIRKDLRSRWVEDDLRSAATYRRFNDRRGQWTLWREQCYGEMGWSVAKLPFDEAVLVWHVATDICLYCTQYINISSSPVAGADKIAAVMKISNYMMYLLAFQPDMLMPGTRQSLFTAARHEIAHTLRHQGRHQQQLSGRDLVRCLAAGDDDEYSTPATEGQDGAGSRLLKRRGGGGHHLAHARRLADVMMKLDAGKRLRVIGGVWVEMICYSASRCSGSLHLKSLGVGGGEFLTVIWFLLHWMGMESEAYMEPNLHKNSRKSIGFREEINKLSDRLAKDAKSNQPSAPVYVCQNWWEEWQLRVLVLTSLFLQCFLFFSATFRKHRIPAILRAFIWLAYLGSDAVAIYGLAAIFSRHGKNAGDDGGRGESSMLEVLWAPVFLIHLAGAQDSITAYDAAEDNALWARRAVAMSSQAAVAVYVFCRSWSGGKVPARCPVALFVTGFLKMGLMLWALRRASATRIATVGRKAAAVEANWSLERYLQWASKSAIEATRNIQTNDDGDGGGGENRSAARRHRSATSELQLDLIDLEYQNDLMELFIDFPNTYTSRLSYLSSFLKLEPYDAYCRLCDLVDYAFQIFYTSRNAAYPFAIWFVFLRFIFFMLASTAIGGFDGLDSNIDGLDANDVKVTYILLYSVFAVEFSNMISLRYHKWPVCKLEPQIKRTIAQFSLIGYASHSRWPREMDSNLSRRYPLIHTCQTVLSRVAMFFRCNNQHYWYHVEHSSSTEKAVDLIREDLRSGWVEDDLRSAAAYRRFNDRRGQWTLRREQCYGEMGWSVAKLPFDEAVLIWHIATDICLHCTEDIDISSSPAASADEVTAVMEISNYMMYLLAYQPDMLMLGTRQSLFMAAHHEIVHALRHQGRHQQQPSERDLARCLAGGDDDEYSTPATEEQVGAGSRLLERRGGGGRHLAHARRLAGAMMKLGAGKRLRVIGGVWVEMICYSASRCSGSLHLKSLGVDGGEFLTVVWLLLHRMGMEVLADKLHRPELAGDEPDAVGATFLSTDDATIADTIKRGNLDLEPGQCRANNIRDNFNLTNFSKVIYLHMGQKENEDM</sequence>
<dbReference type="Pfam" id="PF13968">
    <property type="entry name" value="DUF4220"/>
    <property type="match status" value="2"/>
</dbReference>
<keyword evidence="2" id="KW-0472">Membrane</keyword>
<feature type="domain" description="DUF4220" evidence="3">
    <location>
        <begin position="756"/>
        <end position="1105"/>
    </location>
</feature>
<feature type="transmembrane region" description="Helical" evidence="2">
    <location>
        <begin position="42"/>
        <end position="61"/>
    </location>
</feature>
<evidence type="ECO:0000256" key="1">
    <source>
        <dbReference type="SAM" id="MobiDB-lite"/>
    </source>
</evidence>
<feature type="transmembrane region" description="Helical" evidence="2">
    <location>
        <begin position="81"/>
        <end position="100"/>
    </location>
</feature>